<gene>
    <name evidence="1" type="ORF">BZ3500_MVSOF-1268-A1-R1_CHR2-1G04679</name>
</gene>
<dbReference type="Proteomes" id="UP000249723">
    <property type="component" value="Unassembled WGS sequence"/>
</dbReference>
<keyword evidence="2" id="KW-1185">Reference proteome</keyword>
<dbReference type="EMBL" id="FMWP01000012">
    <property type="protein sequence ID" value="SCZ88853.1"/>
    <property type="molecule type" value="Genomic_DNA"/>
</dbReference>
<evidence type="ECO:0000313" key="1">
    <source>
        <dbReference type="EMBL" id="SCZ88853.1"/>
    </source>
</evidence>
<proteinExistence type="predicted"/>
<reference evidence="2" key="1">
    <citation type="submission" date="2016-10" db="EMBL/GenBank/DDBJ databases">
        <authorList>
            <person name="Jeantristanb JTB J.-T."/>
            <person name="Ricardo R."/>
        </authorList>
    </citation>
    <scope>NUCLEOTIDE SEQUENCE [LARGE SCALE GENOMIC DNA]</scope>
</reference>
<sequence length="136" mass="15561">MRRRELRPYGHSGLSLTCFAVFLSQSTSATKKPRLSRDRASVQQRAIVQARREHLDNTLAVLQQKHEDLTDRMIGHLDRAMLSDLVTYLANLKTRWKPDWSAASEIIVEARSAKEAAAFYGGNHKFDLPLMMHPMQ</sequence>
<name>A0A2X0L9C1_9BASI</name>
<accession>A0A2X0L9C1</accession>
<organism evidence="1 2">
    <name type="scientific">Microbotryum saponariae</name>
    <dbReference type="NCBI Taxonomy" id="289078"/>
    <lineage>
        <taxon>Eukaryota</taxon>
        <taxon>Fungi</taxon>
        <taxon>Dikarya</taxon>
        <taxon>Basidiomycota</taxon>
        <taxon>Pucciniomycotina</taxon>
        <taxon>Microbotryomycetes</taxon>
        <taxon>Microbotryales</taxon>
        <taxon>Microbotryaceae</taxon>
        <taxon>Microbotryum</taxon>
    </lineage>
</organism>
<evidence type="ECO:0000313" key="2">
    <source>
        <dbReference type="Proteomes" id="UP000249723"/>
    </source>
</evidence>
<dbReference type="AlphaFoldDB" id="A0A2X0L9C1"/>
<protein>
    <submittedName>
        <fullName evidence="1">BZ3500_MvSof-1268-A1-R1_Chr2-1g04679 protein</fullName>
    </submittedName>
</protein>